<feature type="transmembrane region" description="Helical" evidence="1">
    <location>
        <begin position="55"/>
        <end position="75"/>
    </location>
</feature>
<feature type="transmembrane region" description="Helical" evidence="1">
    <location>
        <begin position="23"/>
        <end position="43"/>
    </location>
</feature>
<keyword evidence="1" id="KW-0812">Transmembrane</keyword>
<sequence length="157" mass="18046">MAAVVIFIAVLIAFGLMPKKSRVLNFALIISFILFLLYLEFGTNGKISFNEFKGFVTFITLIVGLFLLSSLLAVVRLCSETELLYKKRKAKLLSFLVKWGVIYVIFNFSLRAFLYYVLGVDWNSTWVITKVYGSMTFILCLAIYFIWFRGNKKPTTD</sequence>
<protein>
    <recommendedName>
        <fullName evidence="4">Intracellular septation protein A</fullName>
    </recommendedName>
</protein>
<reference evidence="2 3" key="1">
    <citation type="submission" date="2016-10" db="EMBL/GenBank/DDBJ databases">
        <authorList>
            <person name="Varghese N."/>
            <person name="Submissions S."/>
        </authorList>
    </citation>
    <scope>NUCLEOTIDE SEQUENCE [LARGE SCALE GENOMIC DNA]</scope>
    <source>
        <strain evidence="2 3">CGMCC 1.8499</strain>
    </source>
</reference>
<keyword evidence="3" id="KW-1185">Reference proteome</keyword>
<name>A0ABY1GB63_9GAMM</name>
<gene>
    <name evidence="2" type="ORF">SAMN04487854_102256</name>
</gene>
<evidence type="ECO:0000313" key="3">
    <source>
        <dbReference type="Proteomes" id="UP000183805"/>
    </source>
</evidence>
<comment type="caution">
    <text evidence="2">The sequence shown here is derived from an EMBL/GenBank/DDBJ whole genome shotgun (WGS) entry which is preliminary data.</text>
</comment>
<keyword evidence="1" id="KW-1133">Transmembrane helix</keyword>
<dbReference type="EMBL" id="FPAZ01000002">
    <property type="protein sequence ID" value="SFT41625.1"/>
    <property type="molecule type" value="Genomic_DNA"/>
</dbReference>
<keyword evidence="1" id="KW-0472">Membrane</keyword>
<feature type="transmembrane region" description="Helical" evidence="1">
    <location>
        <begin position="124"/>
        <end position="147"/>
    </location>
</feature>
<proteinExistence type="predicted"/>
<evidence type="ECO:0000313" key="2">
    <source>
        <dbReference type="EMBL" id="SFT41625.1"/>
    </source>
</evidence>
<organism evidence="2 3">
    <name type="scientific">Pseudoalteromonas lipolytica</name>
    <dbReference type="NCBI Taxonomy" id="570156"/>
    <lineage>
        <taxon>Bacteria</taxon>
        <taxon>Pseudomonadati</taxon>
        <taxon>Pseudomonadota</taxon>
        <taxon>Gammaproteobacteria</taxon>
        <taxon>Alteromonadales</taxon>
        <taxon>Pseudoalteromonadaceae</taxon>
        <taxon>Pseudoalteromonas</taxon>
    </lineage>
</organism>
<evidence type="ECO:0008006" key="4">
    <source>
        <dbReference type="Google" id="ProtNLM"/>
    </source>
</evidence>
<feature type="transmembrane region" description="Helical" evidence="1">
    <location>
        <begin position="96"/>
        <end position="118"/>
    </location>
</feature>
<evidence type="ECO:0000256" key="1">
    <source>
        <dbReference type="SAM" id="Phobius"/>
    </source>
</evidence>
<dbReference type="RefSeq" id="WP_074988552.1">
    <property type="nucleotide sequence ID" value="NZ_FPAZ01000002.1"/>
</dbReference>
<accession>A0ABY1GB63</accession>
<dbReference type="Proteomes" id="UP000183805">
    <property type="component" value="Unassembled WGS sequence"/>
</dbReference>